<evidence type="ECO:0000256" key="8">
    <source>
        <dbReference type="ARBA" id="ARBA00022728"/>
    </source>
</evidence>
<dbReference type="HOGENOM" id="CLU_1797886_0_0_1"/>
<protein>
    <recommendedName>
        <fullName evidence="3">U6 snRNA-associated Sm-like protein LSm6</fullName>
    </recommendedName>
</protein>
<dbReference type="KEGG" id="ure:UREG_05838"/>
<dbReference type="PANTHER" id="PTHR11021">
    <property type="entry name" value="SMALL NUCLEAR RIBONUCLEOPROTEIN F SNRNP-F"/>
    <property type="match status" value="1"/>
</dbReference>
<dbReference type="GO" id="GO:0005730">
    <property type="term" value="C:nucleolus"/>
    <property type="evidence" value="ECO:0007669"/>
    <property type="project" value="TreeGrafter"/>
</dbReference>
<dbReference type="SUPFAM" id="SSF50182">
    <property type="entry name" value="Sm-like ribonucleoproteins"/>
    <property type="match status" value="1"/>
</dbReference>
<comment type="subunit">
    <text evidence="13">Component of the heptameric LSM1-LSM7 complex, which consists of LSM1, LSM2, LSM3, LSM4, LSM5, LSM6 and LSM7. Component of the heptameric LSM2-LSM8 complex, which consists of LSM2, LSM3, LSM4, LSM5, LSM6, LSM7 and LSM8. The LSm subunits form a seven-membered ring structure with a doughnut shape.</text>
</comment>
<evidence type="ECO:0000259" key="14">
    <source>
        <dbReference type="SMART" id="SM00651"/>
    </source>
</evidence>
<dbReference type="CDD" id="cd01726">
    <property type="entry name" value="LSm6"/>
    <property type="match status" value="1"/>
</dbReference>
<keyword evidence="4" id="KW-0963">Cytoplasm</keyword>
<feature type="domain" description="Sm" evidence="14">
    <location>
        <begin position="14"/>
        <end position="73"/>
    </location>
</feature>
<keyword evidence="8" id="KW-0747">Spliceosome</keyword>
<dbReference type="GeneID" id="8443583"/>
<sequence>MDEKGTSEGQDPSAFLSGITGASVTVKLNSGVVYKDGYMNIALEKTQEYIDGKLRNSYGDVFVRGNNATLYNDRGARYFALVYAPPSLLAYSSSILSWYKRSASSLLSCPSVPVPCSDMPVADEAIDCDDDWDSDDEELRDDGC</sequence>
<dbReference type="InterPro" id="IPR016487">
    <property type="entry name" value="Lsm6/sSmF"/>
</dbReference>
<dbReference type="OrthoDB" id="268799at2759"/>
<dbReference type="Proteomes" id="UP000002058">
    <property type="component" value="Unassembled WGS sequence"/>
</dbReference>
<keyword evidence="10" id="KW-0508">mRNA splicing</keyword>
<organism evidence="15 16">
    <name type="scientific">Uncinocarpus reesii (strain UAMH 1704)</name>
    <dbReference type="NCBI Taxonomy" id="336963"/>
    <lineage>
        <taxon>Eukaryota</taxon>
        <taxon>Fungi</taxon>
        <taxon>Dikarya</taxon>
        <taxon>Ascomycota</taxon>
        <taxon>Pezizomycotina</taxon>
        <taxon>Eurotiomycetes</taxon>
        <taxon>Eurotiomycetidae</taxon>
        <taxon>Onygenales</taxon>
        <taxon>Onygenaceae</taxon>
        <taxon>Uncinocarpus</taxon>
    </lineage>
</organism>
<dbReference type="GO" id="GO:0030490">
    <property type="term" value="P:maturation of SSU-rRNA"/>
    <property type="evidence" value="ECO:0007669"/>
    <property type="project" value="TreeGrafter"/>
</dbReference>
<keyword evidence="5" id="KW-0698">rRNA processing</keyword>
<dbReference type="SMART" id="SM00651">
    <property type="entry name" value="Sm"/>
    <property type="match status" value="1"/>
</dbReference>
<comment type="function">
    <text evidence="12">Component of LSm protein complexes, which are involved in RNA processing and may function in a chaperone-like manner, facilitating the efficient association of RNA processing factors with their substrates. Component of the cytoplasmic LSM1-LSM7 complex, which is thought to be involved in mRNA degradation by activating the decapping step in the 5'-to-3' mRNA decay pathway. Component of the nuclear LSM2-LSM8 complex, which is involved in splicing of nuclear mRNAs. LSM2-LSM8 associates with multiple snRNP complexes containing the U6 snRNA (U4/U6 di-snRNP, spliceosomal U4/U6.U5 tri-snRNP, and free U6 snRNP). It binds directly to the 3'-terminal U-tract of U6 snRNA and plays a role in the biogenesis and stability of the U6 snRNP and U4/U6 snRNP complexes. LSM2-LSM8 probably also is involved degradation of nuclear pre-mRNA by targeting them for decapping, and in processing of pre-tRNAs, pre-rRNAs and U3 snoRNA.</text>
</comment>
<comment type="subcellular location">
    <subcellularLocation>
        <location evidence="1">Cytoplasm</location>
    </subcellularLocation>
</comment>
<dbReference type="RefSeq" id="XP_002585149.1">
    <property type="nucleotide sequence ID" value="XM_002585103.1"/>
</dbReference>
<keyword evidence="16" id="KW-1185">Reference proteome</keyword>
<evidence type="ECO:0000313" key="15">
    <source>
        <dbReference type="EMBL" id="EEP80996.1"/>
    </source>
</evidence>
<dbReference type="GO" id="GO:0000932">
    <property type="term" value="C:P-body"/>
    <property type="evidence" value="ECO:0007669"/>
    <property type="project" value="TreeGrafter"/>
</dbReference>
<dbReference type="EMBL" id="CH476617">
    <property type="protein sequence ID" value="EEP80996.1"/>
    <property type="molecule type" value="Genomic_DNA"/>
</dbReference>
<evidence type="ECO:0000256" key="2">
    <source>
        <dbReference type="ARBA" id="ARBA00007927"/>
    </source>
</evidence>
<dbReference type="VEuPathDB" id="FungiDB:UREG_05838"/>
<evidence type="ECO:0000256" key="6">
    <source>
        <dbReference type="ARBA" id="ARBA00022664"/>
    </source>
</evidence>
<dbReference type="InterPro" id="IPR001163">
    <property type="entry name" value="Sm_dom_euk/arc"/>
</dbReference>
<keyword evidence="7" id="KW-0819">tRNA processing</keyword>
<dbReference type="InterPro" id="IPR010920">
    <property type="entry name" value="LSM_dom_sf"/>
</dbReference>
<evidence type="ECO:0000256" key="3">
    <source>
        <dbReference type="ARBA" id="ARBA00014768"/>
    </source>
</evidence>
<dbReference type="Pfam" id="PF01423">
    <property type="entry name" value="LSM"/>
    <property type="match status" value="1"/>
</dbReference>
<dbReference type="GO" id="GO:0003723">
    <property type="term" value="F:RNA binding"/>
    <property type="evidence" value="ECO:0007669"/>
    <property type="project" value="UniProtKB-KW"/>
</dbReference>
<dbReference type="GO" id="GO:0046540">
    <property type="term" value="C:U4/U6 x U5 tri-snRNP complex"/>
    <property type="evidence" value="ECO:0007669"/>
    <property type="project" value="TreeGrafter"/>
</dbReference>
<evidence type="ECO:0000256" key="9">
    <source>
        <dbReference type="ARBA" id="ARBA00022884"/>
    </source>
</evidence>
<keyword evidence="11" id="KW-0687">Ribonucleoprotein</keyword>
<dbReference type="STRING" id="336963.C4JTP9"/>
<reference evidence="16" key="1">
    <citation type="journal article" date="2009" name="Genome Res.">
        <title>Comparative genomic analyses of the human fungal pathogens Coccidioides and their relatives.</title>
        <authorList>
            <person name="Sharpton T.J."/>
            <person name="Stajich J.E."/>
            <person name="Rounsley S.D."/>
            <person name="Gardner M.J."/>
            <person name="Wortman J.R."/>
            <person name="Jordar V.S."/>
            <person name="Maiti R."/>
            <person name="Kodira C.D."/>
            <person name="Neafsey D.E."/>
            <person name="Zeng Q."/>
            <person name="Hung C.-Y."/>
            <person name="McMahan C."/>
            <person name="Muszewska A."/>
            <person name="Grynberg M."/>
            <person name="Mandel M.A."/>
            <person name="Kellner E.M."/>
            <person name="Barker B.M."/>
            <person name="Galgiani J.N."/>
            <person name="Orbach M.J."/>
            <person name="Kirkland T.N."/>
            <person name="Cole G.T."/>
            <person name="Henn M.R."/>
            <person name="Birren B.W."/>
            <person name="Taylor J.W."/>
        </authorList>
    </citation>
    <scope>NUCLEOTIDE SEQUENCE [LARGE SCALE GENOMIC DNA]</scope>
    <source>
        <strain evidence="16">UAMH 1704</strain>
    </source>
</reference>
<evidence type="ECO:0000256" key="4">
    <source>
        <dbReference type="ARBA" id="ARBA00022490"/>
    </source>
</evidence>
<proteinExistence type="inferred from homology"/>
<evidence type="ECO:0000256" key="7">
    <source>
        <dbReference type="ARBA" id="ARBA00022694"/>
    </source>
</evidence>
<dbReference type="FunCoup" id="C4JTP9">
    <property type="interactions" value="684"/>
</dbReference>
<evidence type="ECO:0000256" key="13">
    <source>
        <dbReference type="ARBA" id="ARBA00025892"/>
    </source>
</evidence>
<accession>C4JTP9</accession>
<dbReference type="GO" id="GO:0005681">
    <property type="term" value="C:spliceosomal complex"/>
    <property type="evidence" value="ECO:0007669"/>
    <property type="project" value="UniProtKB-KW"/>
</dbReference>
<dbReference type="PANTHER" id="PTHR11021:SF1">
    <property type="entry name" value="U6 SNRNA-ASSOCIATED SM-LIKE PROTEIN LSM6"/>
    <property type="match status" value="1"/>
</dbReference>
<dbReference type="eggNOG" id="KOG1783">
    <property type="taxonomic scope" value="Eukaryota"/>
</dbReference>
<dbReference type="Gene3D" id="2.30.30.100">
    <property type="match status" value="1"/>
</dbReference>
<dbReference type="GO" id="GO:0008033">
    <property type="term" value="P:tRNA processing"/>
    <property type="evidence" value="ECO:0007669"/>
    <property type="project" value="UniProtKB-KW"/>
</dbReference>
<comment type="similarity">
    <text evidence="2">Belongs to the snRNP Sm proteins family. SmF/LSm6 subfamily.</text>
</comment>
<keyword evidence="6" id="KW-0507">mRNA processing</keyword>
<evidence type="ECO:0000256" key="5">
    <source>
        <dbReference type="ARBA" id="ARBA00022552"/>
    </source>
</evidence>
<evidence type="ECO:0000256" key="1">
    <source>
        <dbReference type="ARBA" id="ARBA00004496"/>
    </source>
</evidence>
<dbReference type="GO" id="GO:0005688">
    <property type="term" value="C:U6 snRNP"/>
    <property type="evidence" value="ECO:0007669"/>
    <property type="project" value="TreeGrafter"/>
</dbReference>
<evidence type="ECO:0000256" key="10">
    <source>
        <dbReference type="ARBA" id="ARBA00023187"/>
    </source>
</evidence>
<gene>
    <name evidence="15" type="ORF">UREG_05838</name>
</gene>
<dbReference type="GO" id="GO:0005732">
    <property type="term" value="C:sno(s)RNA-containing ribonucleoprotein complex"/>
    <property type="evidence" value="ECO:0007669"/>
    <property type="project" value="TreeGrafter"/>
</dbReference>
<evidence type="ECO:0000256" key="12">
    <source>
        <dbReference type="ARBA" id="ARBA00025365"/>
    </source>
</evidence>
<evidence type="ECO:0000256" key="11">
    <source>
        <dbReference type="ARBA" id="ARBA00023274"/>
    </source>
</evidence>
<dbReference type="GO" id="GO:0000398">
    <property type="term" value="P:mRNA splicing, via spliceosome"/>
    <property type="evidence" value="ECO:0007669"/>
    <property type="project" value="InterPro"/>
</dbReference>
<name>C4JTP9_UNCRE</name>
<keyword evidence="9" id="KW-0694">RNA-binding</keyword>
<evidence type="ECO:0000313" key="16">
    <source>
        <dbReference type="Proteomes" id="UP000002058"/>
    </source>
</evidence>
<dbReference type="AlphaFoldDB" id="C4JTP9"/>
<dbReference type="InParanoid" id="C4JTP9"/>